<evidence type="ECO:0000256" key="4">
    <source>
        <dbReference type="ARBA" id="ARBA00022989"/>
    </source>
</evidence>
<feature type="transmembrane region" description="Helical" evidence="6">
    <location>
        <begin position="262"/>
        <end position="279"/>
    </location>
</feature>
<evidence type="ECO:0000256" key="3">
    <source>
        <dbReference type="ARBA" id="ARBA00022692"/>
    </source>
</evidence>
<dbReference type="OrthoDB" id="67135at2"/>
<comment type="subcellular location">
    <subcellularLocation>
        <location evidence="1">Membrane</location>
        <topology evidence="1">Multi-pass membrane protein</topology>
    </subcellularLocation>
</comment>
<evidence type="ECO:0000313" key="8">
    <source>
        <dbReference type="EMBL" id="SEJ11121.1"/>
    </source>
</evidence>
<evidence type="ECO:0000313" key="9">
    <source>
        <dbReference type="Proteomes" id="UP000199223"/>
    </source>
</evidence>
<comment type="similarity">
    <text evidence="2">Belongs to the EamA transporter family.</text>
</comment>
<name>A0A1H6W2B4_9DEIO</name>
<keyword evidence="4 6" id="KW-1133">Transmembrane helix</keyword>
<proteinExistence type="inferred from homology"/>
<dbReference type="Pfam" id="PF00892">
    <property type="entry name" value="EamA"/>
    <property type="match status" value="2"/>
</dbReference>
<protein>
    <submittedName>
        <fullName evidence="8">Threonine/homoserine efflux transporter RhtA</fullName>
    </submittedName>
</protein>
<dbReference type="GO" id="GO:0016020">
    <property type="term" value="C:membrane"/>
    <property type="evidence" value="ECO:0007669"/>
    <property type="project" value="UniProtKB-SubCell"/>
</dbReference>
<feature type="transmembrane region" description="Helical" evidence="6">
    <location>
        <begin position="174"/>
        <end position="192"/>
    </location>
</feature>
<evidence type="ECO:0000259" key="7">
    <source>
        <dbReference type="Pfam" id="PF00892"/>
    </source>
</evidence>
<feature type="transmembrane region" description="Helical" evidence="6">
    <location>
        <begin position="33"/>
        <end position="52"/>
    </location>
</feature>
<evidence type="ECO:0000256" key="6">
    <source>
        <dbReference type="SAM" id="Phobius"/>
    </source>
</evidence>
<sequence>MTRRDAFDMFLLSAFWGVSFLMIKWAGHDFPPLWVALLRSVFGGAVLLLALAWRRERLPERRTWPLLALLALVSNAFPWLMFAVGELTVSSNIAAILNATTPLFTLLLAAAVGAARIRWATLLGVLVGLGGVGLTVSGGVSGGQASLLGAGVILLASLSYGVGNVLAKGRVTDLSPLGVAAAQMIFSTLWLLPAAALGAQPAGLSMQGLVGIAVLGVFGSGLAYLVFYSLLARVSSTQSAAVTYLLPIWGLFWGALTGEHVSLTSLLGVGVVLAGLLVLNAPVREQPGPIEQGA</sequence>
<keyword evidence="9" id="KW-1185">Reference proteome</keyword>
<dbReference type="InterPro" id="IPR050638">
    <property type="entry name" value="AA-Vitamin_Transporters"/>
</dbReference>
<feature type="domain" description="EamA" evidence="7">
    <location>
        <begin position="148"/>
        <end position="280"/>
    </location>
</feature>
<keyword evidence="3 6" id="KW-0812">Transmembrane</keyword>
<dbReference type="SUPFAM" id="SSF103481">
    <property type="entry name" value="Multidrug resistance efflux transporter EmrE"/>
    <property type="match status" value="2"/>
</dbReference>
<feature type="domain" description="EamA" evidence="7">
    <location>
        <begin position="9"/>
        <end position="136"/>
    </location>
</feature>
<evidence type="ECO:0000256" key="5">
    <source>
        <dbReference type="ARBA" id="ARBA00023136"/>
    </source>
</evidence>
<dbReference type="PANTHER" id="PTHR32322:SF2">
    <property type="entry name" value="EAMA DOMAIN-CONTAINING PROTEIN"/>
    <property type="match status" value="1"/>
</dbReference>
<accession>A0A1H6W2B4</accession>
<dbReference type="RefSeq" id="WP_092263816.1">
    <property type="nucleotide sequence ID" value="NZ_FNZA01000004.1"/>
</dbReference>
<organism evidence="8 9">
    <name type="scientific">Deinococcus reticulitermitis</name>
    <dbReference type="NCBI Taxonomy" id="856736"/>
    <lineage>
        <taxon>Bacteria</taxon>
        <taxon>Thermotogati</taxon>
        <taxon>Deinococcota</taxon>
        <taxon>Deinococci</taxon>
        <taxon>Deinococcales</taxon>
        <taxon>Deinococcaceae</taxon>
        <taxon>Deinococcus</taxon>
    </lineage>
</organism>
<feature type="transmembrane region" description="Helical" evidence="6">
    <location>
        <begin position="119"/>
        <end position="140"/>
    </location>
</feature>
<evidence type="ECO:0000256" key="2">
    <source>
        <dbReference type="ARBA" id="ARBA00007362"/>
    </source>
</evidence>
<evidence type="ECO:0000256" key="1">
    <source>
        <dbReference type="ARBA" id="ARBA00004141"/>
    </source>
</evidence>
<dbReference type="InterPro" id="IPR000620">
    <property type="entry name" value="EamA_dom"/>
</dbReference>
<feature type="transmembrane region" description="Helical" evidence="6">
    <location>
        <begin position="64"/>
        <end position="81"/>
    </location>
</feature>
<dbReference type="PANTHER" id="PTHR32322">
    <property type="entry name" value="INNER MEMBRANE TRANSPORTER"/>
    <property type="match status" value="1"/>
</dbReference>
<dbReference type="EMBL" id="FNZA01000004">
    <property type="protein sequence ID" value="SEJ11121.1"/>
    <property type="molecule type" value="Genomic_DNA"/>
</dbReference>
<feature type="transmembrane region" description="Helical" evidence="6">
    <location>
        <begin position="204"/>
        <end position="227"/>
    </location>
</feature>
<feature type="transmembrane region" description="Helical" evidence="6">
    <location>
        <begin position="146"/>
        <end position="167"/>
    </location>
</feature>
<reference evidence="9" key="1">
    <citation type="submission" date="2016-10" db="EMBL/GenBank/DDBJ databases">
        <authorList>
            <person name="Varghese N."/>
            <person name="Submissions S."/>
        </authorList>
    </citation>
    <scope>NUCLEOTIDE SEQUENCE [LARGE SCALE GENOMIC DNA]</scope>
    <source>
        <strain evidence="9">CGMCC 1.10218</strain>
    </source>
</reference>
<keyword evidence="5 6" id="KW-0472">Membrane</keyword>
<gene>
    <name evidence="8" type="ORF">SAMN04488058_10430</name>
</gene>
<dbReference type="STRING" id="856736.SAMN04488058_10430"/>
<feature type="transmembrane region" description="Helical" evidence="6">
    <location>
        <begin position="7"/>
        <end position="27"/>
    </location>
</feature>
<feature type="transmembrane region" description="Helical" evidence="6">
    <location>
        <begin position="93"/>
        <end position="112"/>
    </location>
</feature>
<dbReference type="AlphaFoldDB" id="A0A1H6W2B4"/>
<feature type="transmembrane region" description="Helical" evidence="6">
    <location>
        <begin position="239"/>
        <end position="256"/>
    </location>
</feature>
<dbReference type="InterPro" id="IPR037185">
    <property type="entry name" value="EmrE-like"/>
</dbReference>
<dbReference type="Proteomes" id="UP000199223">
    <property type="component" value="Unassembled WGS sequence"/>
</dbReference>